<comment type="similarity">
    <text evidence="2">Belongs to the ElaB/YgaM/YqjD family.</text>
</comment>
<evidence type="ECO:0000256" key="3">
    <source>
        <dbReference type="ARBA" id="ARBA00022475"/>
    </source>
</evidence>
<reference evidence="10 11" key="1">
    <citation type="submission" date="2016-11" db="EMBL/GenBank/DDBJ databases">
        <authorList>
            <person name="Jaros S."/>
            <person name="Januszkiewicz K."/>
            <person name="Wedrychowicz H."/>
        </authorList>
    </citation>
    <scope>NUCLEOTIDE SEQUENCE [LARGE SCALE GENOMIC DNA]</scope>
    <source>
        <strain evidence="10 11">GAS86</strain>
    </source>
</reference>
<sequence>MTHTTQQLELGRQKIVDDLRVLLTDSEEILRLAANVPGEGVEALRERLGAHVETLQAAIGDAQGAAQRRYRVATVNAERYVRHNPWRALGISASVGFLLGVLATR</sequence>
<dbReference type="PANTHER" id="PTHR35893">
    <property type="entry name" value="INNER MEMBRANE PROTEIN-RELATED"/>
    <property type="match status" value="1"/>
</dbReference>
<gene>
    <name evidence="10" type="ORF">SAMN05444168_3597</name>
</gene>
<dbReference type="AlphaFoldDB" id="A0A1N6HTE3"/>
<keyword evidence="4" id="KW-0997">Cell inner membrane</keyword>
<dbReference type="InterPro" id="IPR043604">
    <property type="entry name" value="DUF883_N"/>
</dbReference>
<evidence type="ECO:0000256" key="6">
    <source>
        <dbReference type="ARBA" id="ARBA00022989"/>
    </source>
</evidence>
<keyword evidence="3" id="KW-1003">Cell membrane</keyword>
<dbReference type="PANTHER" id="PTHR35893:SF3">
    <property type="entry name" value="INNER MEMBRANE PROTEIN"/>
    <property type="match status" value="1"/>
</dbReference>
<dbReference type="Proteomes" id="UP000184693">
    <property type="component" value="Unassembled WGS sequence"/>
</dbReference>
<organism evidence="10 11">
    <name type="scientific">Paraburkholderia phenazinium</name>
    <dbReference type="NCBI Taxonomy" id="60549"/>
    <lineage>
        <taxon>Bacteria</taxon>
        <taxon>Pseudomonadati</taxon>
        <taxon>Pseudomonadota</taxon>
        <taxon>Betaproteobacteria</taxon>
        <taxon>Burkholderiales</taxon>
        <taxon>Burkholderiaceae</taxon>
        <taxon>Paraburkholderia</taxon>
    </lineage>
</organism>
<feature type="domain" description="DUF883" evidence="8">
    <location>
        <begin position="14"/>
        <end position="65"/>
    </location>
</feature>
<evidence type="ECO:0000256" key="1">
    <source>
        <dbReference type="ARBA" id="ARBA00004377"/>
    </source>
</evidence>
<feature type="domain" description="DUF883" evidence="9">
    <location>
        <begin position="77"/>
        <end position="104"/>
    </location>
</feature>
<comment type="subcellular location">
    <subcellularLocation>
        <location evidence="1">Cell inner membrane</location>
        <topology evidence="1">Single-pass membrane protein</topology>
    </subcellularLocation>
</comment>
<proteinExistence type="inferred from homology"/>
<dbReference type="EMBL" id="FSRM01000001">
    <property type="protein sequence ID" value="SIO23033.1"/>
    <property type="molecule type" value="Genomic_DNA"/>
</dbReference>
<accession>A0A1N6HTE3</accession>
<keyword evidence="5" id="KW-0812">Transmembrane</keyword>
<evidence type="ECO:0000256" key="7">
    <source>
        <dbReference type="ARBA" id="ARBA00023136"/>
    </source>
</evidence>
<name>A0A1N6HTE3_9BURK</name>
<evidence type="ECO:0000259" key="8">
    <source>
        <dbReference type="Pfam" id="PF05957"/>
    </source>
</evidence>
<evidence type="ECO:0000256" key="4">
    <source>
        <dbReference type="ARBA" id="ARBA00022519"/>
    </source>
</evidence>
<dbReference type="InterPro" id="IPR010279">
    <property type="entry name" value="YqjD/ElaB"/>
</dbReference>
<evidence type="ECO:0000313" key="10">
    <source>
        <dbReference type="EMBL" id="SIO23033.1"/>
    </source>
</evidence>
<evidence type="ECO:0000313" key="11">
    <source>
        <dbReference type="Proteomes" id="UP000184693"/>
    </source>
</evidence>
<dbReference type="Pfam" id="PF05957">
    <property type="entry name" value="DUF883"/>
    <property type="match status" value="1"/>
</dbReference>
<evidence type="ECO:0000259" key="9">
    <source>
        <dbReference type="Pfam" id="PF19029"/>
    </source>
</evidence>
<dbReference type="RefSeq" id="WP_074265454.1">
    <property type="nucleotide sequence ID" value="NZ_FSRM01000001.1"/>
</dbReference>
<keyword evidence="7" id="KW-0472">Membrane</keyword>
<protein>
    <submittedName>
        <fullName evidence="10">Membrane-anchored ribosome-binding protein, inhibits growth in stationary phase, ElaB/YqjD/DUF883 family</fullName>
    </submittedName>
</protein>
<dbReference type="Pfam" id="PF19029">
    <property type="entry name" value="DUF883_C"/>
    <property type="match status" value="1"/>
</dbReference>
<evidence type="ECO:0000256" key="2">
    <source>
        <dbReference type="ARBA" id="ARBA00010423"/>
    </source>
</evidence>
<keyword evidence="6" id="KW-1133">Transmembrane helix</keyword>
<dbReference type="GO" id="GO:0005886">
    <property type="term" value="C:plasma membrane"/>
    <property type="evidence" value="ECO:0007669"/>
    <property type="project" value="UniProtKB-SubCell"/>
</dbReference>
<dbReference type="InterPro" id="IPR043605">
    <property type="entry name" value="DUF883_C"/>
</dbReference>
<dbReference type="OrthoDB" id="9181874at2"/>
<dbReference type="GO" id="GO:0043022">
    <property type="term" value="F:ribosome binding"/>
    <property type="evidence" value="ECO:0007669"/>
    <property type="project" value="InterPro"/>
</dbReference>
<evidence type="ECO:0000256" key="5">
    <source>
        <dbReference type="ARBA" id="ARBA00022692"/>
    </source>
</evidence>